<sequence length="208" mass="22839">MAIPSRFSSFPQPSPTPLYPQDKDSPLWLFLVYTQALDMKRILVFCLTLFLLGAPGVSFGTSSTVTPGSVITTTEFLYWPTGRPVPVPRRFDPPAQRWLPGHRGIDLRVIPGETVFAATDATVLYAGQLAGRPVVSLEDSSGRRYTYEPVEPSVSKNDEVSRGDPIGIALGGHYPGDNRLHFGVKDGRDGYVDPLELLGGRIRLWPLS</sequence>
<evidence type="ECO:0000259" key="1">
    <source>
        <dbReference type="Pfam" id="PF01551"/>
    </source>
</evidence>
<dbReference type="CDD" id="cd12797">
    <property type="entry name" value="M23_peptidase"/>
    <property type="match status" value="1"/>
</dbReference>
<dbReference type="Proteomes" id="UP000578252">
    <property type="component" value="Unassembled WGS sequence"/>
</dbReference>
<proteinExistence type="predicted"/>
<dbReference type="InterPro" id="IPR016047">
    <property type="entry name" value="M23ase_b-sheet_dom"/>
</dbReference>
<accession>A0A7Y0U0X6</accession>
<dbReference type="EMBL" id="JABCUR010000003">
    <property type="protein sequence ID" value="NMW64934.1"/>
    <property type="molecule type" value="Genomic_DNA"/>
</dbReference>
<dbReference type="AlphaFoldDB" id="A0A7Y0U0X6"/>
<dbReference type="Pfam" id="PF01551">
    <property type="entry name" value="Peptidase_M23"/>
    <property type="match status" value="1"/>
</dbReference>
<feature type="domain" description="M23ase beta-sheet core" evidence="1">
    <location>
        <begin position="101"/>
        <end position="193"/>
    </location>
</feature>
<reference evidence="2 3" key="1">
    <citation type="submission" date="2020-04" db="EMBL/GenBank/DDBJ databases">
        <title>Antimicrobial susceptibility and clonality of vaginal-derived multi-drug resistant Mobiluncus isolates in China.</title>
        <authorList>
            <person name="Zhang X."/>
        </authorList>
    </citation>
    <scope>NUCLEOTIDE SEQUENCE [LARGE SCALE GENOMIC DNA]</scope>
    <source>
        <strain evidence="2 3">13</strain>
    </source>
</reference>
<evidence type="ECO:0000313" key="3">
    <source>
        <dbReference type="Proteomes" id="UP000578252"/>
    </source>
</evidence>
<dbReference type="SUPFAM" id="SSF51261">
    <property type="entry name" value="Duplicated hybrid motif"/>
    <property type="match status" value="1"/>
</dbReference>
<name>A0A7Y0U0X6_9ACTO</name>
<evidence type="ECO:0000313" key="2">
    <source>
        <dbReference type="EMBL" id="NMW64934.1"/>
    </source>
</evidence>
<dbReference type="InterPro" id="IPR011055">
    <property type="entry name" value="Dup_hybrid_motif"/>
</dbReference>
<dbReference type="Gene3D" id="2.70.70.10">
    <property type="entry name" value="Glucose Permease (Domain IIA)"/>
    <property type="match status" value="1"/>
</dbReference>
<gene>
    <name evidence="2" type="ORF">HHJ78_05165</name>
</gene>
<protein>
    <submittedName>
        <fullName evidence="2">M23 family metallopeptidase</fullName>
    </submittedName>
</protein>
<organism evidence="2 3">
    <name type="scientific">Mobiluncus mulieris</name>
    <dbReference type="NCBI Taxonomy" id="2052"/>
    <lineage>
        <taxon>Bacteria</taxon>
        <taxon>Bacillati</taxon>
        <taxon>Actinomycetota</taxon>
        <taxon>Actinomycetes</taxon>
        <taxon>Actinomycetales</taxon>
        <taxon>Actinomycetaceae</taxon>
        <taxon>Mobiluncus</taxon>
    </lineage>
</organism>
<comment type="caution">
    <text evidence="2">The sequence shown here is derived from an EMBL/GenBank/DDBJ whole genome shotgun (WGS) entry which is preliminary data.</text>
</comment>